<accession>A0A803KU63</accession>
<evidence type="ECO:0008006" key="6">
    <source>
        <dbReference type="Google" id="ProtNLM"/>
    </source>
</evidence>
<protein>
    <recommendedName>
        <fullName evidence="6">BAHD acyltransferase</fullName>
    </recommendedName>
</protein>
<dbReference type="EnsemblPlants" id="AUR62002571-RA">
    <property type="protein sequence ID" value="AUR62002571-RA:cds"/>
    <property type="gene ID" value="AUR62002571"/>
</dbReference>
<evidence type="ECO:0000313" key="5">
    <source>
        <dbReference type="Proteomes" id="UP000596660"/>
    </source>
</evidence>
<organism evidence="4 5">
    <name type="scientific">Chenopodium quinoa</name>
    <name type="common">Quinoa</name>
    <dbReference type="NCBI Taxonomy" id="63459"/>
    <lineage>
        <taxon>Eukaryota</taxon>
        <taxon>Viridiplantae</taxon>
        <taxon>Streptophyta</taxon>
        <taxon>Embryophyta</taxon>
        <taxon>Tracheophyta</taxon>
        <taxon>Spermatophyta</taxon>
        <taxon>Magnoliopsida</taxon>
        <taxon>eudicotyledons</taxon>
        <taxon>Gunneridae</taxon>
        <taxon>Pentapetalae</taxon>
        <taxon>Caryophyllales</taxon>
        <taxon>Chenopodiaceae</taxon>
        <taxon>Chenopodioideae</taxon>
        <taxon>Atripliceae</taxon>
        <taxon>Chenopodium</taxon>
    </lineage>
</organism>
<keyword evidence="3" id="KW-0012">Acyltransferase</keyword>
<keyword evidence="2" id="KW-0808">Transferase</keyword>
<comment type="similarity">
    <text evidence="1">Belongs to the plant acyltransferase family.</text>
</comment>
<dbReference type="RefSeq" id="XP_021751735.1">
    <property type="nucleotide sequence ID" value="XM_021896043.1"/>
</dbReference>
<dbReference type="Gramene" id="AUR62002571-RA">
    <property type="protein sequence ID" value="AUR62002571-RA:cds"/>
    <property type="gene ID" value="AUR62002571"/>
</dbReference>
<dbReference type="GeneID" id="110717371"/>
<dbReference type="OMA" id="NAIEEWI"/>
<dbReference type="PANTHER" id="PTHR31623">
    <property type="entry name" value="F21J9.9"/>
    <property type="match status" value="1"/>
</dbReference>
<proteinExistence type="inferred from homology"/>
<dbReference type="Pfam" id="PF02458">
    <property type="entry name" value="Transferase"/>
    <property type="match status" value="1"/>
</dbReference>
<dbReference type="KEGG" id="cqi:110717371"/>
<evidence type="ECO:0000256" key="3">
    <source>
        <dbReference type="ARBA" id="ARBA00023315"/>
    </source>
</evidence>
<dbReference type="GO" id="GO:0016746">
    <property type="term" value="F:acyltransferase activity"/>
    <property type="evidence" value="ECO:0007669"/>
    <property type="project" value="UniProtKB-KW"/>
</dbReference>
<name>A0A803KU63_CHEQI</name>
<gene>
    <name evidence="4" type="primary">LOC110717371</name>
</gene>
<keyword evidence="5" id="KW-1185">Reference proteome</keyword>
<sequence>MEQDLEVKIVSVETIKPSLPPSSHPKALVLSLLDQVFPAMHVSVLLFYSPAPQVGDVVSDLKMSLSQTLDQFYPLAGRFVDDSTISCNDHGIPFIETKVNCHLSVFMTSPHKLKLVNKFLPTRELIPLTIQVNVFLCGGVVIGCYMLHKLFDGASIGIFLNYWSALAGKRFKDLVQPDFEARIEAFPPLPSRGEQLLPETPPSQSSPTTTVIKSFLFNSAALSKLRGKATSEVVPRPTKFEAVAGFVWEQALAAARDSGALVEHTTFSMTVNMRPRMKPPLPWESMGNLITNARAQVDKSSRHKLQELVKEIHLALSRTNQKITTTFQGDNPPEVIWSARKAELQGISDHKDGGIFRLSSWCNLGLNEPDFGFGKPVWIVPTDGRIIPPTVAHFIYLTNYNHPINGEGIEAWFFLEEKEMQVLESNPHFLAFASPNY</sequence>
<reference evidence="4" key="2">
    <citation type="submission" date="2021-03" db="UniProtKB">
        <authorList>
            <consortium name="EnsemblPlants"/>
        </authorList>
    </citation>
    <scope>IDENTIFICATION</scope>
</reference>
<dbReference type="AlphaFoldDB" id="A0A803KU63"/>
<evidence type="ECO:0000256" key="2">
    <source>
        <dbReference type="ARBA" id="ARBA00022679"/>
    </source>
</evidence>
<dbReference type="Proteomes" id="UP000596660">
    <property type="component" value="Unplaced"/>
</dbReference>
<dbReference type="InterPro" id="IPR023213">
    <property type="entry name" value="CAT-like_dom_sf"/>
</dbReference>
<evidence type="ECO:0000313" key="4">
    <source>
        <dbReference type="EnsemblPlants" id="AUR62002571-RA:cds"/>
    </source>
</evidence>
<dbReference type="PANTHER" id="PTHR31623:SF110">
    <property type="entry name" value="VINORINE SYNTHASE-LIKE"/>
    <property type="match status" value="1"/>
</dbReference>
<reference evidence="4" key="1">
    <citation type="journal article" date="2017" name="Nature">
        <title>The genome of Chenopodium quinoa.</title>
        <authorList>
            <person name="Jarvis D.E."/>
            <person name="Ho Y.S."/>
            <person name="Lightfoot D.J."/>
            <person name="Schmoeckel S.M."/>
            <person name="Li B."/>
            <person name="Borm T.J.A."/>
            <person name="Ohyanagi H."/>
            <person name="Mineta K."/>
            <person name="Michell C.T."/>
            <person name="Saber N."/>
            <person name="Kharbatia N.M."/>
            <person name="Rupper R.R."/>
            <person name="Sharp A.R."/>
            <person name="Dally N."/>
            <person name="Boughton B.A."/>
            <person name="Woo Y.H."/>
            <person name="Gao G."/>
            <person name="Schijlen E.G.W.M."/>
            <person name="Guo X."/>
            <person name="Momin A.A."/>
            <person name="Negrao S."/>
            <person name="Al-Babili S."/>
            <person name="Gehring C."/>
            <person name="Roessner U."/>
            <person name="Jung C."/>
            <person name="Murphy K."/>
            <person name="Arold S.T."/>
            <person name="Gojobori T."/>
            <person name="van der Linden C.G."/>
            <person name="van Loo E.N."/>
            <person name="Jellen E.N."/>
            <person name="Maughan P.J."/>
            <person name="Tester M."/>
        </authorList>
    </citation>
    <scope>NUCLEOTIDE SEQUENCE [LARGE SCALE GENOMIC DNA]</scope>
    <source>
        <strain evidence="4">cv. PI 614886</strain>
    </source>
</reference>
<dbReference type="Gene3D" id="3.30.559.10">
    <property type="entry name" value="Chloramphenicol acetyltransferase-like domain"/>
    <property type="match status" value="2"/>
</dbReference>
<evidence type="ECO:0000256" key="1">
    <source>
        <dbReference type="ARBA" id="ARBA00009861"/>
    </source>
</evidence>